<name>A0ABV0YNH1_9TELE</name>
<keyword evidence="2" id="KW-1185">Reference proteome</keyword>
<comment type="caution">
    <text evidence="1">The sequence shown here is derived from an EMBL/GenBank/DDBJ whole genome shotgun (WGS) entry which is preliminary data.</text>
</comment>
<evidence type="ECO:0000313" key="2">
    <source>
        <dbReference type="Proteomes" id="UP001469553"/>
    </source>
</evidence>
<organism evidence="1 2">
    <name type="scientific">Ameca splendens</name>
    <dbReference type="NCBI Taxonomy" id="208324"/>
    <lineage>
        <taxon>Eukaryota</taxon>
        <taxon>Metazoa</taxon>
        <taxon>Chordata</taxon>
        <taxon>Craniata</taxon>
        <taxon>Vertebrata</taxon>
        <taxon>Euteleostomi</taxon>
        <taxon>Actinopterygii</taxon>
        <taxon>Neopterygii</taxon>
        <taxon>Teleostei</taxon>
        <taxon>Neoteleostei</taxon>
        <taxon>Acanthomorphata</taxon>
        <taxon>Ovalentaria</taxon>
        <taxon>Atherinomorphae</taxon>
        <taxon>Cyprinodontiformes</taxon>
        <taxon>Goodeidae</taxon>
        <taxon>Ameca</taxon>
    </lineage>
</organism>
<accession>A0ABV0YNH1</accession>
<reference evidence="1 2" key="1">
    <citation type="submission" date="2021-06" db="EMBL/GenBank/DDBJ databases">
        <authorList>
            <person name="Palmer J.M."/>
        </authorList>
    </citation>
    <scope>NUCLEOTIDE SEQUENCE [LARGE SCALE GENOMIC DNA]</scope>
    <source>
        <strain evidence="1 2">AS_MEX2019</strain>
        <tissue evidence="1">Muscle</tissue>
    </source>
</reference>
<protein>
    <submittedName>
        <fullName evidence="1">Uncharacterized protein</fullName>
    </submittedName>
</protein>
<proteinExistence type="predicted"/>
<evidence type="ECO:0000313" key="1">
    <source>
        <dbReference type="EMBL" id="MEQ2295142.1"/>
    </source>
</evidence>
<gene>
    <name evidence="1" type="ORF">AMECASPLE_011066</name>
</gene>
<dbReference type="EMBL" id="JAHRIP010038277">
    <property type="protein sequence ID" value="MEQ2295142.1"/>
    <property type="molecule type" value="Genomic_DNA"/>
</dbReference>
<sequence>MEGPTLTPHPSFPFSCFHTLDYDMIVRFSPQLPDEDTNNIDPIRMRLCVSRRINTGITNTNSAAHT</sequence>
<dbReference type="Proteomes" id="UP001469553">
    <property type="component" value="Unassembled WGS sequence"/>
</dbReference>